<dbReference type="SFLD" id="SFLDS00003">
    <property type="entry name" value="Haloacid_Dehalogenase"/>
    <property type="match status" value="1"/>
</dbReference>
<dbReference type="Proteomes" id="UP001230220">
    <property type="component" value="Unassembled WGS sequence"/>
</dbReference>
<dbReference type="EMBL" id="JAUSUR010000001">
    <property type="protein sequence ID" value="MDQ0359877.1"/>
    <property type="molecule type" value="Genomic_DNA"/>
</dbReference>
<dbReference type="SUPFAM" id="SSF56784">
    <property type="entry name" value="HAD-like"/>
    <property type="match status" value="1"/>
</dbReference>
<sequence length="237" mass="26830">MQSSINHKQLKLVIFDMDGLMFDTGRIAYNAYLKNAKKYDFEMIHDVYYALTGRTNASIIEGMKEMYGEENDVIAWREAIVKERNYVTTHATTVGKKPGLVELIQYLKENNILIAVASSSDKAVIERYLKLELLEGLFDAIISGDMVTQGKPAPEVFLKACEELNVSSEDAVVLEDSVVGVKASKNAGINVFLIRDDIYDLPIYEGKIKIRNPIVLEEETPTKEFKSLFEVKQYLED</sequence>
<accession>A0ABU0DZ13</accession>
<dbReference type="InterPro" id="IPR041492">
    <property type="entry name" value="HAD_2"/>
</dbReference>
<evidence type="ECO:0000313" key="2">
    <source>
        <dbReference type="Proteomes" id="UP001230220"/>
    </source>
</evidence>
<evidence type="ECO:0000313" key="1">
    <source>
        <dbReference type="EMBL" id="MDQ0359877.1"/>
    </source>
</evidence>
<comment type="caution">
    <text evidence="1">The sequence shown here is derived from an EMBL/GenBank/DDBJ whole genome shotgun (WGS) entry which is preliminary data.</text>
</comment>
<dbReference type="GO" id="GO:0016787">
    <property type="term" value="F:hydrolase activity"/>
    <property type="evidence" value="ECO:0007669"/>
    <property type="project" value="UniProtKB-KW"/>
</dbReference>
<dbReference type="PRINTS" id="PR00413">
    <property type="entry name" value="HADHALOGNASE"/>
</dbReference>
<dbReference type="Pfam" id="PF13419">
    <property type="entry name" value="HAD_2"/>
    <property type="match status" value="1"/>
</dbReference>
<name>A0ABU0DZ13_9FIRM</name>
<dbReference type="InterPro" id="IPR023198">
    <property type="entry name" value="PGP-like_dom2"/>
</dbReference>
<keyword evidence="2" id="KW-1185">Reference proteome</keyword>
<gene>
    <name evidence="1" type="ORF">J2S15_000608</name>
</gene>
<dbReference type="RefSeq" id="WP_307405359.1">
    <property type="nucleotide sequence ID" value="NZ_JAUSUR010000001.1"/>
</dbReference>
<dbReference type="InterPro" id="IPR023214">
    <property type="entry name" value="HAD_sf"/>
</dbReference>
<proteinExistence type="predicted"/>
<dbReference type="Gene3D" id="1.10.150.240">
    <property type="entry name" value="Putative phosphatase, domain 2"/>
    <property type="match status" value="1"/>
</dbReference>
<reference evidence="1 2" key="1">
    <citation type="submission" date="2023-07" db="EMBL/GenBank/DDBJ databases">
        <title>Genomic Encyclopedia of Type Strains, Phase IV (KMG-IV): sequencing the most valuable type-strain genomes for metagenomic binning, comparative biology and taxonomic classification.</title>
        <authorList>
            <person name="Goeker M."/>
        </authorList>
    </citation>
    <scope>NUCLEOTIDE SEQUENCE [LARGE SCALE GENOMIC DNA]</scope>
    <source>
        <strain evidence="1 2">DSM 16784</strain>
    </source>
</reference>
<dbReference type="InterPro" id="IPR006439">
    <property type="entry name" value="HAD-SF_hydro_IA"/>
</dbReference>
<dbReference type="InterPro" id="IPR036412">
    <property type="entry name" value="HAD-like_sf"/>
</dbReference>
<dbReference type="PANTHER" id="PTHR18901:SF38">
    <property type="entry name" value="PSEUDOURIDINE-5'-PHOSPHATASE"/>
    <property type="match status" value="1"/>
</dbReference>
<dbReference type="Gene3D" id="3.40.50.1000">
    <property type="entry name" value="HAD superfamily/HAD-like"/>
    <property type="match status" value="1"/>
</dbReference>
<dbReference type="NCBIfam" id="TIGR01509">
    <property type="entry name" value="HAD-SF-IA-v3"/>
    <property type="match status" value="1"/>
</dbReference>
<keyword evidence="1" id="KW-0378">Hydrolase</keyword>
<dbReference type="SFLD" id="SFLDG01129">
    <property type="entry name" value="C1.5:_HAD__Beta-PGM__Phosphata"/>
    <property type="match status" value="1"/>
</dbReference>
<organism evidence="1 2">
    <name type="scientific">Breznakia pachnodae</name>
    <dbReference type="NCBI Taxonomy" id="265178"/>
    <lineage>
        <taxon>Bacteria</taxon>
        <taxon>Bacillati</taxon>
        <taxon>Bacillota</taxon>
        <taxon>Erysipelotrichia</taxon>
        <taxon>Erysipelotrichales</taxon>
        <taxon>Erysipelotrichaceae</taxon>
        <taxon>Breznakia</taxon>
    </lineage>
</organism>
<dbReference type="SFLD" id="SFLDG01135">
    <property type="entry name" value="C1.5.6:_HAD__Beta-PGM__Phospha"/>
    <property type="match status" value="1"/>
</dbReference>
<protein>
    <submittedName>
        <fullName evidence="1">HAD superfamily hydrolase (TIGR01509 family)</fullName>
    </submittedName>
</protein>
<dbReference type="PANTHER" id="PTHR18901">
    <property type="entry name" value="2-DEOXYGLUCOSE-6-PHOSPHATE PHOSPHATASE 2"/>
    <property type="match status" value="1"/>
</dbReference>